<keyword evidence="1" id="KW-0472">Membrane</keyword>
<dbReference type="InterPro" id="IPR002656">
    <property type="entry name" value="Acyl_transf_3_dom"/>
</dbReference>
<protein>
    <submittedName>
        <fullName evidence="3">Heparan-alpha-glucosaminide N-acetyltransferase domain-containing protein</fullName>
    </submittedName>
</protein>
<dbReference type="RefSeq" id="WP_342629342.1">
    <property type="nucleotide sequence ID" value="NZ_CP152276.1"/>
</dbReference>
<feature type="transmembrane region" description="Helical" evidence="1">
    <location>
        <begin position="167"/>
        <end position="184"/>
    </location>
</feature>
<feature type="transmembrane region" description="Helical" evidence="1">
    <location>
        <begin position="325"/>
        <end position="345"/>
    </location>
</feature>
<sequence>MSRAAERLDGLDATRGAIMLLMALDHVGALVVRRHSVEFWGGAWTRYADTGRNVTQLILRLASDLCAPGFFFWMGAGAALLAQRRPDWGTAQFRRHWLARGVLLLAVSQMIEVPAWIVGIAGDGTGQPPPAWPGHGAPVRLAWTVLSCLGGCMLVLGALHPLLRRPGAAYLLALPCLAATPLFLPPPDAAMRAESIAARLLLVPGQTGGVYVEYPLLPWLAFVLLGFAAGRRLAVAPARAIRAALIAGMACIGVALALRWSGIGSIRPPRDASWREFVNLIKYPPSLVYILSMLGGNLCLFHLFSRLSARRDAVLPRVLRVFGRAPLVFYVVHLWLFAVIGALFFRHGTHYAVGLGVWLAALPVLYRICARFGAWRRAAPAASWLQLV</sequence>
<keyword evidence="1" id="KW-0812">Transmembrane</keyword>
<evidence type="ECO:0000313" key="3">
    <source>
        <dbReference type="EMBL" id="XAE44017.1"/>
    </source>
</evidence>
<feature type="domain" description="Acyltransferase 3" evidence="2">
    <location>
        <begin position="9"/>
        <end position="360"/>
    </location>
</feature>
<dbReference type="PANTHER" id="PTHR40407">
    <property type="entry name" value="MEMBRANE PROTEIN-LIKE PROTEIN"/>
    <property type="match status" value="1"/>
</dbReference>
<evidence type="ECO:0000313" key="4">
    <source>
        <dbReference type="Proteomes" id="UP001449795"/>
    </source>
</evidence>
<feature type="transmembrane region" description="Helical" evidence="1">
    <location>
        <begin position="241"/>
        <end position="263"/>
    </location>
</feature>
<keyword evidence="4" id="KW-1185">Reference proteome</keyword>
<evidence type="ECO:0000256" key="1">
    <source>
        <dbReference type="SAM" id="Phobius"/>
    </source>
</evidence>
<gene>
    <name evidence="3" type="ORF">AAC691_06180</name>
</gene>
<reference evidence="3 4" key="1">
    <citation type="submission" date="2024-04" db="EMBL/GenBank/DDBJ databases">
        <title>Complete genome sequence of Nguyenibacter vanlangesis HBCM-1154, a strain capable of nitrogen fixation, IAA production, and phosphorus solubilization isolated from sugarcane soil.</title>
        <authorList>
            <person name="MY HANH P."/>
        </authorList>
    </citation>
    <scope>NUCLEOTIDE SEQUENCE [LARGE SCALE GENOMIC DNA]</scope>
    <source>
        <strain evidence="3 4">HBCM 1154</strain>
    </source>
</reference>
<accession>A0ABZ3D882</accession>
<name>A0ABZ3D882_9PROT</name>
<feature type="transmembrane region" description="Helical" evidence="1">
    <location>
        <begin position="102"/>
        <end position="121"/>
    </location>
</feature>
<dbReference type="PANTHER" id="PTHR40407:SF1">
    <property type="entry name" value="HEPARAN-ALPHA-GLUCOSAMINIDE N-ACETYLTRANSFERASE CATALYTIC DOMAIN-CONTAINING PROTEIN"/>
    <property type="match status" value="1"/>
</dbReference>
<evidence type="ECO:0000259" key="2">
    <source>
        <dbReference type="Pfam" id="PF01757"/>
    </source>
</evidence>
<dbReference type="Pfam" id="PF01757">
    <property type="entry name" value="Acyl_transf_3"/>
    <property type="match status" value="1"/>
</dbReference>
<feature type="transmembrane region" description="Helical" evidence="1">
    <location>
        <begin position="141"/>
        <end position="160"/>
    </location>
</feature>
<keyword evidence="1" id="KW-1133">Transmembrane helix</keyword>
<dbReference type="Proteomes" id="UP001449795">
    <property type="component" value="Chromosome"/>
</dbReference>
<feature type="transmembrane region" description="Helical" evidence="1">
    <location>
        <begin position="216"/>
        <end position="234"/>
    </location>
</feature>
<organism evidence="3 4">
    <name type="scientific">Nguyenibacter vanlangensis</name>
    <dbReference type="NCBI Taxonomy" id="1216886"/>
    <lineage>
        <taxon>Bacteria</taxon>
        <taxon>Pseudomonadati</taxon>
        <taxon>Pseudomonadota</taxon>
        <taxon>Alphaproteobacteria</taxon>
        <taxon>Acetobacterales</taxon>
        <taxon>Acetobacteraceae</taxon>
        <taxon>Nguyenibacter</taxon>
    </lineage>
</organism>
<dbReference type="EMBL" id="CP152276">
    <property type="protein sequence ID" value="XAE44017.1"/>
    <property type="molecule type" value="Genomic_DNA"/>
</dbReference>
<feature type="transmembrane region" description="Helical" evidence="1">
    <location>
        <begin position="351"/>
        <end position="369"/>
    </location>
</feature>
<feature type="transmembrane region" description="Helical" evidence="1">
    <location>
        <begin position="283"/>
        <end position="304"/>
    </location>
</feature>
<proteinExistence type="predicted"/>